<dbReference type="Proteomes" id="UP000224413">
    <property type="component" value="Unassembled WGS sequence"/>
</dbReference>
<comment type="caution">
    <text evidence="6">The sequence shown here is derived from an EMBL/GenBank/DDBJ whole genome shotgun (WGS) entry which is preliminary data.</text>
</comment>
<feature type="transmembrane region" description="Helical" evidence="5">
    <location>
        <begin position="294"/>
        <end position="319"/>
    </location>
</feature>
<gene>
    <name evidence="6" type="ORF">COI98_08965</name>
</gene>
<evidence type="ECO:0000313" key="6">
    <source>
        <dbReference type="EMBL" id="PFK21269.1"/>
    </source>
</evidence>
<feature type="transmembrane region" description="Helical" evidence="5">
    <location>
        <begin position="325"/>
        <end position="351"/>
    </location>
</feature>
<dbReference type="Pfam" id="PF01943">
    <property type="entry name" value="Polysacc_synt"/>
    <property type="match status" value="1"/>
</dbReference>
<feature type="transmembrane region" description="Helical" evidence="5">
    <location>
        <begin position="43"/>
        <end position="61"/>
    </location>
</feature>
<dbReference type="PANTHER" id="PTHR43424">
    <property type="entry name" value="LOCUS PUTATIVE PROTEIN 1-RELATED"/>
    <property type="match status" value="1"/>
</dbReference>
<reference evidence="6 7" key="1">
    <citation type="submission" date="2017-09" db="EMBL/GenBank/DDBJ databases">
        <title>Large-scale bioinformatics analysis of Bacillus genomes uncovers conserved roles of natural products in bacterial physiology.</title>
        <authorList>
            <consortium name="Agbiome Team Llc"/>
            <person name="Bleich R.M."/>
            <person name="Grubbs K.J."/>
            <person name="Santa Maria K.C."/>
            <person name="Allen S.E."/>
            <person name="Farag S."/>
            <person name="Shank E.A."/>
            <person name="Bowers A."/>
        </authorList>
    </citation>
    <scope>NUCLEOTIDE SEQUENCE [LARGE SCALE GENOMIC DNA]</scope>
    <source>
        <strain evidence="6 7">AFS083741</strain>
    </source>
</reference>
<keyword evidence="3 5" id="KW-1133">Transmembrane helix</keyword>
<evidence type="ECO:0000313" key="7">
    <source>
        <dbReference type="Proteomes" id="UP000224413"/>
    </source>
</evidence>
<feature type="transmembrane region" description="Helical" evidence="5">
    <location>
        <begin position="143"/>
        <end position="164"/>
    </location>
</feature>
<dbReference type="PANTHER" id="PTHR43424:SF1">
    <property type="entry name" value="LOCUS PUTATIVE PROTEIN 1-RELATED"/>
    <property type="match status" value="1"/>
</dbReference>
<feature type="transmembrane region" description="Helical" evidence="5">
    <location>
        <begin position="82"/>
        <end position="111"/>
    </location>
</feature>
<evidence type="ECO:0000256" key="1">
    <source>
        <dbReference type="ARBA" id="ARBA00004141"/>
    </source>
</evidence>
<keyword evidence="2 5" id="KW-0812">Transmembrane</keyword>
<proteinExistence type="predicted"/>
<sequence>MLKNRLAKNAFSLLLLKGFEYMLPLITIPYLVRVLGNGNFGEMMYAIAIAYFFVTITNYGFDLTATREISIHKENLKKVNKIFSSVITVKFFLMCISFCLLSLLLFIFPHFQGNRVVYYAAFLNVIGNALFPVWLFQGIEKMGYITVVNMIAKLTTTLCIFIFVSDSSNYIIATVLQSIPLVICAFISFFIISTKLSISYSIPRLEAIVSCFKDGWDVFTSSFMSYILNSSGTIVLGLFSSKEVVGIYSAIEKLSKAIINLFAPITQALFPHISSCFEVSHKRGKQSVIKFGKWIIALAAVVALFMAVAAKWILIIFYGPDYHEYTLVVQLFAIWLLTSIANNVIGIQYLVASGRSSAYSRSFLLSTIATLILFFGLIPSMEIYGVLVSINVGELILTVTMILYIIRCKE</sequence>
<feature type="transmembrane region" description="Helical" evidence="5">
    <location>
        <begin position="384"/>
        <end position="406"/>
    </location>
</feature>
<dbReference type="CDD" id="cd13128">
    <property type="entry name" value="MATE_Wzx_like"/>
    <property type="match status" value="1"/>
</dbReference>
<comment type="subcellular location">
    <subcellularLocation>
        <location evidence="1">Membrane</location>
        <topology evidence="1">Multi-pass membrane protein</topology>
    </subcellularLocation>
</comment>
<organism evidence="6 7">
    <name type="scientific">Bacillus cereus</name>
    <dbReference type="NCBI Taxonomy" id="1396"/>
    <lineage>
        <taxon>Bacteria</taxon>
        <taxon>Bacillati</taxon>
        <taxon>Bacillota</taxon>
        <taxon>Bacilli</taxon>
        <taxon>Bacillales</taxon>
        <taxon>Bacillaceae</taxon>
        <taxon>Bacillus</taxon>
        <taxon>Bacillus cereus group</taxon>
    </lineage>
</organism>
<keyword evidence="4 5" id="KW-0472">Membrane</keyword>
<evidence type="ECO:0000256" key="2">
    <source>
        <dbReference type="ARBA" id="ARBA00022692"/>
    </source>
</evidence>
<dbReference type="InterPro" id="IPR002797">
    <property type="entry name" value="Polysacc_synth"/>
</dbReference>
<feature type="transmembrane region" description="Helical" evidence="5">
    <location>
        <begin position="170"/>
        <end position="192"/>
    </location>
</feature>
<feature type="transmembrane region" description="Helical" evidence="5">
    <location>
        <begin position="358"/>
        <end position="378"/>
    </location>
</feature>
<evidence type="ECO:0000256" key="5">
    <source>
        <dbReference type="SAM" id="Phobius"/>
    </source>
</evidence>
<dbReference type="InterPro" id="IPR052556">
    <property type="entry name" value="PolySynth_Transporter"/>
</dbReference>
<evidence type="ECO:0000256" key="4">
    <source>
        <dbReference type="ARBA" id="ARBA00023136"/>
    </source>
</evidence>
<dbReference type="AlphaFoldDB" id="A0A9X6X1R3"/>
<feature type="transmembrane region" description="Helical" evidence="5">
    <location>
        <begin position="117"/>
        <end position="136"/>
    </location>
</feature>
<evidence type="ECO:0000256" key="3">
    <source>
        <dbReference type="ARBA" id="ARBA00022989"/>
    </source>
</evidence>
<name>A0A9X6X1R3_BACCE</name>
<accession>A0A9X6X1R3</accession>
<dbReference type="EMBL" id="NUWJ01000074">
    <property type="protein sequence ID" value="PFK21269.1"/>
    <property type="molecule type" value="Genomic_DNA"/>
</dbReference>
<dbReference type="RefSeq" id="WP_098583147.1">
    <property type="nucleotide sequence ID" value="NZ_NUWJ01000074.1"/>
</dbReference>
<protein>
    <submittedName>
        <fullName evidence="6">Flippase</fullName>
    </submittedName>
</protein>
<dbReference type="GO" id="GO:0016020">
    <property type="term" value="C:membrane"/>
    <property type="evidence" value="ECO:0007669"/>
    <property type="project" value="UniProtKB-SubCell"/>
</dbReference>
<feature type="transmembrane region" description="Helical" evidence="5">
    <location>
        <begin position="12"/>
        <end position="31"/>
    </location>
</feature>